<dbReference type="EMBL" id="CP010554">
    <property type="protein sequence ID" value="AJP48893.1"/>
    <property type="molecule type" value="Genomic_DNA"/>
</dbReference>
<keyword evidence="2" id="KW-0479">Metal-binding</keyword>
<dbReference type="RefSeq" id="WP_202634953.1">
    <property type="nucleotide sequence ID" value="NZ_CP010554.1"/>
</dbReference>
<evidence type="ECO:0000256" key="3">
    <source>
        <dbReference type="ARBA" id="ARBA00023002"/>
    </source>
</evidence>
<dbReference type="Pfam" id="PF11723">
    <property type="entry name" value="Aromatic_hydrox"/>
    <property type="match status" value="1"/>
</dbReference>
<keyword evidence="8" id="KW-1185">Reference proteome</keyword>
<sequence length="385" mass="43710">MANVKEEILKKVKGWAGYVDAKLGFRNHWYPVAFGKDIDEGQPQKIKLLGEDLLVSRVNGKLFCIKDRCLHRGVSFSVKIESYTPETITCWYHGWTYRWEDGLLSDIITNPESIQIGKQRVKVYPVQEAKGCVFIFLGDIDPPPLVTDVPPTFLDDDMVICGQNKIVHSNWRLAAENGFDPAHIFIHKDSVLIKGNDLALPLGFAPKGDAKMRTRIVEDDEEQGAKGVFDLLAEASVPVFEGKIDGKVVRTGNFGHNRVANNISIWLPGVLRVQPFPDPATTQFEWYVPVDENSHYYFQTIGKRCASPAEEQVYMEEFNTKWRAMALDGFNNDDVWAREAMVGFYADDEGWLKEILFEADSAIVDWRKLCSKHNRGVQTQEHIKA</sequence>
<keyword evidence="1" id="KW-0001">2Fe-2S</keyword>
<evidence type="ECO:0000259" key="6">
    <source>
        <dbReference type="PROSITE" id="PS51296"/>
    </source>
</evidence>
<accession>A0A0C5JAR2</accession>
<dbReference type="SUPFAM" id="SSF55961">
    <property type="entry name" value="Bet v1-like"/>
    <property type="match status" value="1"/>
</dbReference>
<keyword evidence="7" id="KW-0223">Dioxygenase</keyword>
<keyword evidence="3" id="KW-0560">Oxidoreductase</keyword>
<keyword evidence="5" id="KW-0411">Iron-sulfur</keyword>
<dbReference type="InterPro" id="IPR050584">
    <property type="entry name" value="Cholesterol_7-desaturase"/>
</dbReference>
<dbReference type="PANTHER" id="PTHR21266:SF60">
    <property type="entry name" value="3-KETOSTEROID-9-ALPHA-MONOOXYGENASE, OXYGENASE COMPONENT"/>
    <property type="match status" value="1"/>
</dbReference>
<evidence type="ECO:0000313" key="8">
    <source>
        <dbReference type="Proteomes" id="UP000061603"/>
    </source>
</evidence>
<dbReference type="STRING" id="1565605.PG1C_11575"/>
<dbReference type="GO" id="GO:0051213">
    <property type="term" value="F:dioxygenase activity"/>
    <property type="evidence" value="ECO:0007669"/>
    <property type="project" value="UniProtKB-KW"/>
</dbReference>
<dbReference type="InterPro" id="IPR021028">
    <property type="entry name" value="Homotrim_ring_OHase_catalytic"/>
</dbReference>
<dbReference type="Gene3D" id="3.90.380.10">
    <property type="entry name" value="Naphthalene 1,2-dioxygenase Alpha Subunit, Chain A, domain 1"/>
    <property type="match status" value="1"/>
</dbReference>
<dbReference type="Pfam" id="PF00355">
    <property type="entry name" value="Rieske"/>
    <property type="match status" value="1"/>
</dbReference>
<organism evidence="7 8">
    <name type="scientific">Rugosibacter aromaticivorans</name>
    <dbReference type="NCBI Taxonomy" id="1565605"/>
    <lineage>
        <taxon>Bacteria</taxon>
        <taxon>Pseudomonadati</taxon>
        <taxon>Pseudomonadota</taxon>
        <taxon>Betaproteobacteria</taxon>
        <taxon>Nitrosomonadales</taxon>
        <taxon>Sterolibacteriaceae</taxon>
        <taxon>Rugosibacter</taxon>
    </lineage>
</organism>
<protein>
    <submittedName>
        <fullName evidence="7">Carbazole dioxygenase</fullName>
    </submittedName>
</protein>
<dbReference type="AlphaFoldDB" id="A0A0C5JAR2"/>
<dbReference type="Gene3D" id="2.20.25.10">
    <property type="match status" value="1"/>
</dbReference>
<dbReference type="SUPFAM" id="SSF50022">
    <property type="entry name" value="ISP domain"/>
    <property type="match status" value="1"/>
</dbReference>
<evidence type="ECO:0000256" key="5">
    <source>
        <dbReference type="ARBA" id="ARBA00023014"/>
    </source>
</evidence>
<proteinExistence type="predicted"/>
<dbReference type="PROSITE" id="PS51296">
    <property type="entry name" value="RIESKE"/>
    <property type="match status" value="1"/>
</dbReference>
<dbReference type="InterPro" id="IPR017941">
    <property type="entry name" value="Rieske_2Fe-2S"/>
</dbReference>
<evidence type="ECO:0000256" key="4">
    <source>
        <dbReference type="ARBA" id="ARBA00023004"/>
    </source>
</evidence>
<evidence type="ECO:0000256" key="2">
    <source>
        <dbReference type="ARBA" id="ARBA00022723"/>
    </source>
</evidence>
<dbReference type="GO" id="GO:0051537">
    <property type="term" value="F:2 iron, 2 sulfur cluster binding"/>
    <property type="evidence" value="ECO:0007669"/>
    <property type="project" value="UniProtKB-KW"/>
</dbReference>
<dbReference type="Gene3D" id="2.20.25.680">
    <property type="match status" value="1"/>
</dbReference>
<feature type="domain" description="Rieske" evidence="6">
    <location>
        <begin position="29"/>
        <end position="135"/>
    </location>
</feature>
<keyword evidence="4" id="KW-0408">Iron</keyword>
<dbReference type="InterPro" id="IPR036922">
    <property type="entry name" value="Rieske_2Fe-2S_sf"/>
</dbReference>
<dbReference type="GO" id="GO:0046872">
    <property type="term" value="F:metal ion binding"/>
    <property type="evidence" value="ECO:0007669"/>
    <property type="project" value="UniProtKB-KW"/>
</dbReference>
<evidence type="ECO:0000256" key="1">
    <source>
        <dbReference type="ARBA" id="ARBA00022714"/>
    </source>
</evidence>
<dbReference type="KEGG" id="rbu:PG1C_11575"/>
<dbReference type="CDD" id="cd08878">
    <property type="entry name" value="RHO_alpha_C_DMO-like"/>
    <property type="match status" value="1"/>
</dbReference>
<dbReference type="HOGENOM" id="CLU_690536_0_0_4"/>
<dbReference type="PATRIC" id="fig|1565605.3.peg.2463"/>
<dbReference type="Proteomes" id="UP000061603">
    <property type="component" value="Chromosome"/>
</dbReference>
<evidence type="ECO:0000313" key="7">
    <source>
        <dbReference type="EMBL" id="AJP48893.1"/>
    </source>
</evidence>
<gene>
    <name evidence="7" type="ORF">PG1C_11575</name>
</gene>
<reference evidence="7 8" key="1">
    <citation type="journal article" date="2015" name="Genome Announc.">
        <title>Complete Genome Sequence of a Novel Bacterium within the Family Rhodocyclaceae That Degrades Polycyclic Aromatic Hydrocarbons.</title>
        <authorList>
            <person name="Singleton D.R."/>
            <person name="Dickey A.N."/>
            <person name="Scholl E.H."/>
            <person name="Wright F.A."/>
            <person name="Aitken M.D."/>
        </authorList>
    </citation>
    <scope>NUCLEOTIDE SEQUENCE [LARGE SCALE GENOMIC DNA]</scope>
    <source>
        <strain evidence="8">PG1-Ca6</strain>
    </source>
</reference>
<dbReference type="PANTHER" id="PTHR21266">
    <property type="entry name" value="IRON-SULFUR DOMAIN CONTAINING PROTEIN"/>
    <property type="match status" value="1"/>
</dbReference>
<name>A0A0C5JAR2_9PROT</name>